<evidence type="ECO:0000313" key="2">
    <source>
        <dbReference type="EMBL" id="KAK6507249.1"/>
    </source>
</evidence>
<organism evidence="2 3">
    <name type="scientific">Arthrobotrys musiformis</name>
    <dbReference type="NCBI Taxonomy" id="47236"/>
    <lineage>
        <taxon>Eukaryota</taxon>
        <taxon>Fungi</taxon>
        <taxon>Dikarya</taxon>
        <taxon>Ascomycota</taxon>
        <taxon>Pezizomycotina</taxon>
        <taxon>Orbiliomycetes</taxon>
        <taxon>Orbiliales</taxon>
        <taxon>Orbiliaceae</taxon>
        <taxon>Arthrobotrys</taxon>
    </lineage>
</organism>
<name>A0AAV9WGI8_9PEZI</name>
<reference evidence="2 3" key="1">
    <citation type="submission" date="2023-08" db="EMBL/GenBank/DDBJ databases">
        <authorList>
            <person name="Palmer J.M."/>
        </authorList>
    </citation>
    <scope>NUCLEOTIDE SEQUENCE [LARGE SCALE GENOMIC DNA]</scope>
    <source>
        <strain evidence="2 3">TWF481</strain>
    </source>
</reference>
<dbReference type="AlphaFoldDB" id="A0AAV9WGI8"/>
<dbReference type="Proteomes" id="UP001370758">
    <property type="component" value="Unassembled WGS sequence"/>
</dbReference>
<feature type="region of interest" description="Disordered" evidence="1">
    <location>
        <begin position="169"/>
        <end position="217"/>
    </location>
</feature>
<comment type="caution">
    <text evidence="2">The sequence shown here is derived from an EMBL/GenBank/DDBJ whole genome shotgun (WGS) entry which is preliminary data.</text>
</comment>
<keyword evidence="3" id="KW-1185">Reference proteome</keyword>
<evidence type="ECO:0000256" key="1">
    <source>
        <dbReference type="SAM" id="MobiDB-lite"/>
    </source>
</evidence>
<evidence type="ECO:0000313" key="3">
    <source>
        <dbReference type="Proteomes" id="UP001370758"/>
    </source>
</evidence>
<dbReference type="EMBL" id="JAVHJL010000003">
    <property type="protein sequence ID" value="KAK6507249.1"/>
    <property type="molecule type" value="Genomic_DNA"/>
</dbReference>
<gene>
    <name evidence="2" type="ORF">TWF481_005698</name>
</gene>
<proteinExistence type="predicted"/>
<accession>A0AAV9WGI8</accession>
<protein>
    <submittedName>
        <fullName evidence="2">Uncharacterized protein</fullName>
    </submittedName>
</protein>
<sequence length="317" mass="34442">MTSRADVPHDFFYTARGLSITCLSVDDIASGRFRPIKTPGIHDIWIFDWADLTEEQVEMHKLKVKKFQRNCRKGCKCTPEGEIEEDPRIIIKGGKTPQPLCADIDVLPERCGSLYGCTCTATLYQPAKKKSINGATRADYQRALDGIPSHIRLSNPRYAWRYAPGGPLQFTEVSDRDTESDPGQRSPPAVLDGDTESDPGLPDGDTESDPGMRSPPVLLDEDAAALLGDVVMDDAPLYGPDDGVMMPWDGPEGDPWTQGAGQFDPWEGSSAQGAERGARYYYGNFPWYGDNSGPGSPGGGVLKREEAVGEVQAVGGD</sequence>